<dbReference type="GO" id="GO:0016757">
    <property type="term" value="F:glycosyltransferase activity"/>
    <property type="evidence" value="ECO:0007669"/>
    <property type="project" value="UniProtKB-KW"/>
</dbReference>
<dbReference type="SUPFAM" id="SSF53756">
    <property type="entry name" value="UDP-Glycosyltransferase/glycogen phosphorylase"/>
    <property type="match status" value="1"/>
</dbReference>
<evidence type="ECO:0000313" key="4">
    <source>
        <dbReference type="Proteomes" id="UP000198409"/>
    </source>
</evidence>
<dbReference type="EMBL" id="FZNM01000015">
    <property type="protein sequence ID" value="SNR66581.1"/>
    <property type="molecule type" value="Genomic_DNA"/>
</dbReference>
<evidence type="ECO:0000256" key="1">
    <source>
        <dbReference type="ARBA" id="ARBA00022676"/>
    </source>
</evidence>
<name>A0A238Y716_9RHOB</name>
<dbReference type="PANTHER" id="PTHR12526">
    <property type="entry name" value="GLYCOSYLTRANSFERASE"/>
    <property type="match status" value="1"/>
</dbReference>
<dbReference type="Pfam" id="PF13692">
    <property type="entry name" value="Glyco_trans_1_4"/>
    <property type="match status" value="1"/>
</dbReference>
<protein>
    <submittedName>
        <fullName evidence="3">Glycosyltransferase involved in cell wall bisynthesis</fullName>
    </submittedName>
</protein>
<dbReference type="Proteomes" id="UP000198409">
    <property type="component" value="Unassembled WGS sequence"/>
</dbReference>
<accession>A0A238Y716</accession>
<keyword evidence="1" id="KW-0328">Glycosyltransferase</keyword>
<gene>
    <name evidence="3" type="ORF">SAMN06265378_11521</name>
</gene>
<evidence type="ECO:0000256" key="2">
    <source>
        <dbReference type="ARBA" id="ARBA00022679"/>
    </source>
</evidence>
<dbReference type="CDD" id="cd03801">
    <property type="entry name" value="GT4_PimA-like"/>
    <property type="match status" value="1"/>
</dbReference>
<dbReference type="Gene3D" id="3.40.50.2000">
    <property type="entry name" value="Glycogen Phosphorylase B"/>
    <property type="match status" value="2"/>
</dbReference>
<organism evidence="3 4">
    <name type="scientific">Paracoccus sediminis</name>
    <dbReference type="NCBI Taxonomy" id="1214787"/>
    <lineage>
        <taxon>Bacteria</taxon>
        <taxon>Pseudomonadati</taxon>
        <taxon>Pseudomonadota</taxon>
        <taxon>Alphaproteobacteria</taxon>
        <taxon>Rhodobacterales</taxon>
        <taxon>Paracoccaceae</taxon>
        <taxon>Paracoccus</taxon>
    </lineage>
</organism>
<reference evidence="4" key="1">
    <citation type="submission" date="2017-06" db="EMBL/GenBank/DDBJ databases">
        <authorList>
            <person name="Varghese N."/>
            <person name="Submissions S."/>
        </authorList>
    </citation>
    <scope>NUCLEOTIDE SEQUENCE [LARGE SCALE GENOMIC DNA]</scope>
    <source>
        <strain evidence="4">DSM 26170</strain>
    </source>
</reference>
<proteinExistence type="predicted"/>
<dbReference type="PANTHER" id="PTHR12526:SF510">
    <property type="entry name" value="D-INOSITOL 3-PHOSPHATE GLYCOSYLTRANSFERASE"/>
    <property type="match status" value="1"/>
</dbReference>
<dbReference type="AlphaFoldDB" id="A0A238Y716"/>
<keyword evidence="2 3" id="KW-0808">Transferase</keyword>
<sequence length="397" mass="42579">MDTTLAETSRRPGLLIVQTGDFGAAWARMTDGAPETYRDQYASLRFVAGLARDFEVTTLAICARPHEELMAPGLRSIGVSRAKLNRPRIASLFDGLTPARLILRSPFGPFLAEARRRHIPTLPCFADIFSGDGLRGRLRAWRLARLLTGPHVAGVANHSLNASRSTVTVLGLPPDRIIPWDWSRIRPDGGIKSGMADPARPHCFYAGTLSEAKGLGDCLEALVILHGQGLRARLSVAGGGDPRPWAARAAALGLGDCVDLLGVVPNAVVRASMTACDLVIVPSRPDYPEGLPNTIYEGLASRSPLILSDHPAFRGRIRDGTGGLVFKAGDPASLAAAIRRLCRDPVLYGQLSAGAEDALEALHVGLEWPDLVRHFLDDPQDRTGWVKRNSLAGLGLA</sequence>
<evidence type="ECO:0000313" key="3">
    <source>
        <dbReference type="EMBL" id="SNR66581.1"/>
    </source>
</evidence>